<dbReference type="PROSITE" id="PS51819">
    <property type="entry name" value="VOC"/>
    <property type="match status" value="1"/>
</dbReference>
<dbReference type="InterPro" id="IPR041581">
    <property type="entry name" value="Glyoxalase_6"/>
</dbReference>
<dbReference type="CDD" id="cd06587">
    <property type="entry name" value="VOC"/>
    <property type="match status" value="1"/>
</dbReference>
<evidence type="ECO:0000313" key="2">
    <source>
        <dbReference type="Proteomes" id="UP000298488"/>
    </source>
</evidence>
<comment type="caution">
    <text evidence="1">The sequence shown here is derived from an EMBL/GenBank/DDBJ whole genome shotgun (WGS) entry which is preliminary data.</text>
</comment>
<dbReference type="RefSeq" id="WP_104094697.1">
    <property type="nucleotide sequence ID" value="NZ_JACHBP010000001.1"/>
</dbReference>
<protein>
    <submittedName>
        <fullName evidence="1">VOC family protein</fullName>
    </submittedName>
</protein>
<dbReference type="InterPro" id="IPR029068">
    <property type="entry name" value="Glyas_Bleomycin-R_OHBP_Dase"/>
</dbReference>
<gene>
    <name evidence="1" type="ORF">E3N84_01240</name>
</gene>
<dbReference type="Gene3D" id="3.10.180.10">
    <property type="entry name" value="2,3-Dihydroxybiphenyl 1,2-Dioxygenase, domain 1"/>
    <property type="match status" value="1"/>
</dbReference>
<name>A0A4R8V7P7_9MICO</name>
<dbReference type="PANTHER" id="PTHR35908:SF1">
    <property type="entry name" value="CONSERVED PROTEIN"/>
    <property type="match status" value="1"/>
</dbReference>
<dbReference type="InterPro" id="IPR037523">
    <property type="entry name" value="VOC_core"/>
</dbReference>
<dbReference type="SUPFAM" id="SSF54593">
    <property type="entry name" value="Glyoxalase/Bleomycin resistance protein/Dihydroxybiphenyl dioxygenase"/>
    <property type="match status" value="1"/>
</dbReference>
<dbReference type="AlphaFoldDB" id="A0A4R8V7P7"/>
<reference evidence="1 2" key="1">
    <citation type="submission" date="2019-03" db="EMBL/GenBank/DDBJ databases">
        <title>Genomics of glacier-inhabiting Cryobacterium strains.</title>
        <authorList>
            <person name="Liu Q."/>
            <person name="Xin Y.-H."/>
        </authorList>
    </citation>
    <scope>NUCLEOTIDE SEQUENCE [LARGE SCALE GENOMIC DNA]</scope>
    <source>
        <strain evidence="1 2">CGMCC 1.10440</strain>
    </source>
</reference>
<dbReference type="OrthoDB" id="5524593at2"/>
<accession>A0A4R8V7P7</accession>
<proteinExistence type="predicted"/>
<dbReference type="Pfam" id="PF18029">
    <property type="entry name" value="Glyoxalase_6"/>
    <property type="match status" value="1"/>
</dbReference>
<keyword evidence="2" id="KW-1185">Reference proteome</keyword>
<dbReference type="PANTHER" id="PTHR35908">
    <property type="entry name" value="HYPOTHETICAL FUSION PROTEIN"/>
    <property type="match status" value="1"/>
</dbReference>
<organism evidence="1 2">
    <name type="scientific">Terrimesophilobacter mesophilus</name>
    <dbReference type="NCBI Taxonomy" id="433647"/>
    <lineage>
        <taxon>Bacteria</taxon>
        <taxon>Bacillati</taxon>
        <taxon>Actinomycetota</taxon>
        <taxon>Actinomycetes</taxon>
        <taxon>Micrococcales</taxon>
        <taxon>Microbacteriaceae</taxon>
        <taxon>Terrimesophilobacter</taxon>
    </lineage>
</organism>
<dbReference type="Proteomes" id="UP000298488">
    <property type="component" value="Unassembled WGS sequence"/>
</dbReference>
<dbReference type="EMBL" id="SOFI01000003">
    <property type="protein sequence ID" value="TFB78819.1"/>
    <property type="molecule type" value="Genomic_DNA"/>
</dbReference>
<sequence>MAVRWYSIVVDCKDVAAQGRWWAEVLDWRVIYEAEDEVVIVPPRALEERAKDIPLDEQGPGLVFVTVPEGKTVKNRLHIDLAPGPDDDHAAEVARLEGMGAKRVNIGQDEATVPWVVMADPEGNEFCVLTPRD</sequence>
<evidence type="ECO:0000313" key="1">
    <source>
        <dbReference type="EMBL" id="TFB78819.1"/>
    </source>
</evidence>